<name>A0A9K3Q0R7_9STRA</name>
<dbReference type="SMART" id="SM00054">
    <property type="entry name" value="EFh"/>
    <property type="match status" value="3"/>
</dbReference>
<dbReference type="EMBL" id="JAGRRH010000007">
    <property type="protein sequence ID" value="KAG7366280.1"/>
    <property type="molecule type" value="Genomic_DNA"/>
</dbReference>
<dbReference type="PANTHER" id="PTHR23048">
    <property type="entry name" value="MYOSIN LIGHT CHAIN 1, 3"/>
    <property type="match status" value="1"/>
</dbReference>
<protein>
    <recommendedName>
        <fullName evidence="1">Calmodulin</fullName>
    </recommendedName>
</protein>
<dbReference type="PROSITE" id="PS50222">
    <property type="entry name" value="EF_HAND_2"/>
    <property type="match status" value="2"/>
</dbReference>
<accession>A0A9K3Q0R7</accession>
<reference evidence="4" key="1">
    <citation type="journal article" date="2021" name="Sci. Rep.">
        <title>Diploid genomic architecture of Nitzschia inconspicua, an elite biomass production diatom.</title>
        <authorList>
            <person name="Oliver A."/>
            <person name="Podell S."/>
            <person name="Pinowska A."/>
            <person name="Traller J.C."/>
            <person name="Smith S.R."/>
            <person name="McClure R."/>
            <person name="Beliaev A."/>
            <person name="Bohutskyi P."/>
            <person name="Hill E.A."/>
            <person name="Rabines A."/>
            <person name="Zheng H."/>
            <person name="Allen L.Z."/>
            <person name="Kuo A."/>
            <person name="Grigoriev I.V."/>
            <person name="Allen A.E."/>
            <person name="Hazlebeck D."/>
            <person name="Allen E.E."/>
        </authorList>
    </citation>
    <scope>NUCLEOTIDE SEQUENCE</scope>
    <source>
        <strain evidence="4">Hildebrandi</strain>
    </source>
</reference>
<proteinExistence type="predicted"/>
<organism evidence="4 5">
    <name type="scientific">Nitzschia inconspicua</name>
    <dbReference type="NCBI Taxonomy" id="303405"/>
    <lineage>
        <taxon>Eukaryota</taxon>
        <taxon>Sar</taxon>
        <taxon>Stramenopiles</taxon>
        <taxon>Ochrophyta</taxon>
        <taxon>Bacillariophyta</taxon>
        <taxon>Bacillariophyceae</taxon>
        <taxon>Bacillariophycidae</taxon>
        <taxon>Bacillariales</taxon>
        <taxon>Bacillariaceae</taxon>
        <taxon>Nitzschia</taxon>
    </lineage>
</organism>
<evidence type="ECO:0000256" key="1">
    <source>
        <dbReference type="ARBA" id="ARBA00020786"/>
    </source>
</evidence>
<evidence type="ECO:0000256" key="2">
    <source>
        <dbReference type="SAM" id="MobiDB-lite"/>
    </source>
</evidence>
<feature type="compositionally biased region" description="Basic residues" evidence="2">
    <location>
        <begin position="16"/>
        <end position="32"/>
    </location>
</feature>
<keyword evidence="5" id="KW-1185">Reference proteome</keyword>
<sequence length="303" mass="34567">MFGSRQQQQPQQQSLPKKRGKFLRGHNNHGKLFRSGNVAASTSNTNKGFRRLSPLKENSPSRPKLEQPTLLDHSTFVNENNRNYKSDNKNSLTYTKLSATTPPPGFSQAEIQDLHESFKLFDIENTGSIQVGDLTAILQTLKSEQEQQQQQEQEGTPQQQQYPHLDKLLGRLSTLGEEELLTLDDYMNLMASTTISNAMAESESEAEYYQDHNETYNYVHVFRLFDMDGKGYIDLNDLERVALELGEHDMTQEELLEMLERAANNQGRVGLEEFTRMMTTNLFPKTTTVVAGAEQQQQQQQQS</sequence>
<dbReference type="Proteomes" id="UP000693970">
    <property type="component" value="Unassembled WGS sequence"/>
</dbReference>
<reference evidence="4" key="2">
    <citation type="submission" date="2021-04" db="EMBL/GenBank/DDBJ databases">
        <authorList>
            <person name="Podell S."/>
        </authorList>
    </citation>
    <scope>NUCLEOTIDE SEQUENCE</scope>
    <source>
        <strain evidence="4">Hildebrandi</strain>
    </source>
</reference>
<dbReference type="GO" id="GO:0005509">
    <property type="term" value="F:calcium ion binding"/>
    <property type="evidence" value="ECO:0007669"/>
    <property type="project" value="InterPro"/>
</dbReference>
<dbReference type="InterPro" id="IPR050230">
    <property type="entry name" value="CALM/Myosin/TropC-like"/>
</dbReference>
<evidence type="ECO:0000259" key="3">
    <source>
        <dbReference type="PROSITE" id="PS50222"/>
    </source>
</evidence>
<dbReference type="AlphaFoldDB" id="A0A9K3Q0R7"/>
<feature type="region of interest" description="Disordered" evidence="2">
    <location>
        <begin position="1"/>
        <end position="69"/>
    </location>
</feature>
<feature type="compositionally biased region" description="Polar residues" evidence="2">
    <location>
        <begin position="38"/>
        <end position="47"/>
    </location>
</feature>
<evidence type="ECO:0000313" key="5">
    <source>
        <dbReference type="Proteomes" id="UP000693970"/>
    </source>
</evidence>
<dbReference type="OrthoDB" id="45472at2759"/>
<gene>
    <name evidence="4" type="ORF">IV203_028950</name>
</gene>
<dbReference type="PANTHER" id="PTHR23048:SF0">
    <property type="entry name" value="CALMODULIN LIKE 3"/>
    <property type="match status" value="1"/>
</dbReference>
<dbReference type="InterPro" id="IPR002048">
    <property type="entry name" value="EF_hand_dom"/>
</dbReference>
<dbReference type="Pfam" id="PF13499">
    <property type="entry name" value="EF-hand_7"/>
    <property type="match status" value="1"/>
</dbReference>
<comment type="caution">
    <text evidence="4">The sequence shown here is derived from an EMBL/GenBank/DDBJ whole genome shotgun (WGS) entry which is preliminary data.</text>
</comment>
<feature type="compositionally biased region" description="Low complexity" evidence="2">
    <location>
        <begin position="1"/>
        <end position="13"/>
    </location>
</feature>
<dbReference type="GO" id="GO:0016460">
    <property type="term" value="C:myosin II complex"/>
    <property type="evidence" value="ECO:0007669"/>
    <property type="project" value="TreeGrafter"/>
</dbReference>
<feature type="domain" description="EF-hand" evidence="3">
    <location>
        <begin position="109"/>
        <end position="144"/>
    </location>
</feature>
<dbReference type="CDD" id="cd00051">
    <property type="entry name" value="EFh"/>
    <property type="match status" value="1"/>
</dbReference>
<evidence type="ECO:0000313" key="4">
    <source>
        <dbReference type="EMBL" id="KAG7366280.1"/>
    </source>
</evidence>
<feature type="domain" description="EF-hand" evidence="3">
    <location>
        <begin position="221"/>
        <end position="248"/>
    </location>
</feature>